<comment type="caution">
    <text evidence="4">The sequence shown here is derived from an EMBL/GenBank/DDBJ whole genome shotgun (WGS) entry which is preliminary data.</text>
</comment>
<evidence type="ECO:0008006" key="6">
    <source>
        <dbReference type="Google" id="ProtNLM"/>
    </source>
</evidence>
<dbReference type="GO" id="GO:0071111">
    <property type="term" value="F:cyclic-guanylate-specific phosphodiesterase activity"/>
    <property type="evidence" value="ECO:0007669"/>
    <property type="project" value="InterPro"/>
</dbReference>
<accession>A0A2A5AWJ2</accession>
<name>A0A2A5AWJ2_9GAMM</name>
<feature type="domain" description="Response regulatory" evidence="2">
    <location>
        <begin position="9"/>
        <end position="131"/>
    </location>
</feature>
<dbReference type="GO" id="GO:0000160">
    <property type="term" value="P:phosphorelay signal transduction system"/>
    <property type="evidence" value="ECO:0007669"/>
    <property type="project" value="InterPro"/>
</dbReference>
<evidence type="ECO:0000256" key="1">
    <source>
        <dbReference type="PROSITE-ProRule" id="PRU00169"/>
    </source>
</evidence>
<dbReference type="PANTHER" id="PTHR33121:SF79">
    <property type="entry name" value="CYCLIC DI-GMP PHOSPHODIESTERASE PDED-RELATED"/>
    <property type="match status" value="1"/>
</dbReference>
<evidence type="ECO:0000313" key="4">
    <source>
        <dbReference type="EMBL" id="PCJ23500.1"/>
    </source>
</evidence>
<protein>
    <recommendedName>
        <fullName evidence="6">EAL domain-containing protein</fullName>
    </recommendedName>
</protein>
<dbReference type="InterPro" id="IPR035919">
    <property type="entry name" value="EAL_sf"/>
</dbReference>
<organism evidence="4 5">
    <name type="scientific">SAR86 cluster bacterium</name>
    <dbReference type="NCBI Taxonomy" id="2030880"/>
    <lineage>
        <taxon>Bacteria</taxon>
        <taxon>Pseudomonadati</taxon>
        <taxon>Pseudomonadota</taxon>
        <taxon>Gammaproteobacteria</taxon>
        <taxon>SAR86 cluster</taxon>
    </lineage>
</organism>
<evidence type="ECO:0000259" key="2">
    <source>
        <dbReference type="PROSITE" id="PS50110"/>
    </source>
</evidence>
<reference evidence="5" key="1">
    <citation type="submission" date="2017-08" db="EMBL/GenBank/DDBJ databases">
        <title>A dynamic microbial community with high functional redundancy inhabits the cold, oxic subseafloor aquifer.</title>
        <authorList>
            <person name="Tully B.J."/>
            <person name="Wheat C.G."/>
            <person name="Glazer B.T."/>
            <person name="Huber J.A."/>
        </authorList>
    </citation>
    <scope>NUCLEOTIDE SEQUENCE [LARGE SCALE GENOMIC DNA]</scope>
</reference>
<gene>
    <name evidence="4" type="ORF">COA96_11665</name>
</gene>
<sequence>MNQAQIGTEIIIVDDNQFQLKLLSHQLSMVGYKCVTAFDDGQTALDHMADRFLDSTVVILDVNMPNMNGLEFLQQLSKNQFSGSLLFVSDENEEVLHLAEALASSGDLQVLGQLRKPVQQEQLQKYLNDLCSSKENLLNPAKKHSYTAEQLKQAIENGELSNVYQPKVLLDTGALVGVEALVRWQHPQDGEVFPDKFIDLAEENDLIDDIARQVLRNALKDSQIWKKSGMDISVAVNISMYNLNTRQFIRYLENELLSSGMNPQNLILELTETKLVKDYSLVLDMLTRLRLRRVNLSIDDFGTGQSSLMQLRDIPFNELKIDKGFVHSACNDEGLHGVLDGSLQLAKNLGIKTVAEGVEDEADWSFLGNSGCDLAQGYFIGKPMKAEELAGWRGQWMTRYEKISVAAQAEN</sequence>
<dbReference type="SMART" id="SM00448">
    <property type="entry name" value="REC"/>
    <property type="match status" value="1"/>
</dbReference>
<dbReference type="PROSITE" id="PS50883">
    <property type="entry name" value="EAL"/>
    <property type="match status" value="1"/>
</dbReference>
<dbReference type="InterPro" id="IPR050706">
    <property type="entry name" value="Cyclic-di-GMP_PDE-like"/>
</dbReference>
<dbReference type="AlphaFoldDB" id="A0A2A5AWJ2"/>
<dbReference type="Pfam" id="PF00072">
    <property type="entry name" value="Response_reg"/>
    <property type="match status" value="1"/>
</dbReference>
<feature type="domain" description="EAL" evidence="3">
    <location>
        <begin position="144"/>
        <end position="397"/>
    </location>
</feature>
<dbReference type="SMART" id="SM00052">
    <property type="entry name" value="EAL"/>
    <property type="match status" value="1"/>
</dbReference>
<dbReference type="InterPro" id="IPR001789">
    <property type="entry name" value="Sig_transdc_resp-reg_receiver"/>
</dbReference>
<dbReference type="CDD" id="cd01948">
    <property type="entry name" value="EAL"/>
    <property type="match status" value="1"/>
</dbReference>
<dbReference type="InterPro" id="IPR011006">
    <property type="entry name" value="CheY-like_superfamily"/>
</dbReference>
<dbReference type="Proteomes" id="UP000218327">
    <property type="component" value="Unassembled WGS sequence"/>
</dbReference>
<dbReference type="InterPro" id="IPR001633">
    <property type="entry name" value="EAL_dom"/>
</dbReference>
<dbReference type="SUPFAM" id="SSF52172">
    <property type="entry name" value="CheY-like"/>
    <property type="match status" value="1"/>
</dbReference>
<dbReference type="EMBL" id="NVVJ01000038">
    <property type="protein sequence ID" value="PCJ23500.1"/>
    <property type="molecule type" value="Genomic_DNA"/>
</dbReference>
<evidence type="ECO:0000313" key="5">
    <source>
        <dbReference type="Proteomes" id="UP000218327"/>
    </source>
</evidence>
<dbReference type="Gene3D" id="3.40.50.2300">
    <property type="match status" value="1"/>
</dbReference>
<dbReference type="Pfam" id="PF00563">
    <property type="entry name" value="EAL"/>
    <property type="match status" value="1"/>
</dbReference>
<proteinExistence type="predicted"/>
<keyword evidence="1" id="KW-0597">Phosphoprotein</keyword>
<dbReference type="PANTHER" id="PTHR33121">
    <property type="entry name" value="CYCLIC DI-GMP PHOSPHODIESTERASE PDEF"/>
    <property type="match status" value="1"/>
</dbReference>
<feature type="modified residue" description="4-aspartylphosphate" evidence="1">
    <location>
        <position position="61"/>
    </location>
</feature>
<dbReference type="SUPFAM" id="SSF141868">
    <property type="entry name" value="EAL domain-like"/>
    <property type="match status" value="1"/>
</dbReference>
<dbReference type="PROSITE" id="PS50110">
    <property type="entry name" value="RESPONSE_REGULATORY"/>
    <property type="match status" value="1"/>
</dbReference>
<evidence type="ECO:0000259" key="3">
    <source>
        <dbReference type="PROSITE" id="PS50883"/>
    </source>
</evidence>
<dbReference type="Gene3D" id="3.20.20.450">
    <property type="entry name" value="EAL domain"/>
    <property type="match status" value="1"/>
</dbReference>